<evidence type="ECO:0000313" key="1">
    <source>
        <dbReference type="EMBL" id="EDL96436.1"/>
    </source>
</evidence>
<dbReference type="AlphaFoldDB" id="A6JXH3"/>
<organism evidence="1 2">
    <name type="scientific">Rattus norvegicus</name>
    <name type="common">Rat</name>
    <dbReference type="NCBI Taxonomy" id="10116"/>
    <lineage>
        <taxon>Eukaryota</taxon>
        <taxon>Metazoa</taxon>
        <taxon>Chordata</taxon>
        <taxon>Craniata</taxon>
        <taxon>Vertebrata</taxon>
        <taxon>Euteleostomi</taxon>
        <taxon>Mammalia</taxon>
        <taxon>Eutheria</taxon>
        <taxon>Euarchontoglires</taxon>
        <taxon>Glires</taxon>
        <taxon>Rodentia</taxon>
        <taxon>Myomorpha</taxon>
        <taxon>Muroidea</taxon>
        <taxon>Muridae</taxon>
        <taxon>Murinae</taxon>
        <taxon>Rattus</taxon>
    </lineage>
</organism>
<accession>A6JXH3</accession>
<name>A6JXH3_RAT</name>
<sequence length="45" mass="5023">MKEDETNNFQVWLSFWGLHIPIGALISSATENGLAQCNPDCSPRM</sequence>
<dbReference type="Proteomes" id="UP000234681">
    <property type="component" value="Chromosome 3"/>
</dbReference>
<proteinExistence type="predicted"/>
<dbReference type="EMBL" id="CH474005">
    <property type="protein sequence ID" value="EDL96436.1"/>
    <property type="molecule type" value="Genomic_DNA"/>
</dbReference>
<evidence type="ECO:0000313" key="2">
    <source>
        <dbReference type="Proteomes" id="UP000234681"/>
    </source>
</evidence>
<gene>
    <name evidence="1" type="ORF">rCG_32219</name>
</gene>
<protein>
    <submittedName>
        <fullName evidence="1">RCG32219</fullName>
    </submittedName>
</protein>
<reference evidence="1 2" key="1">
    <citation type="submission" date="2005-09" db="EMBL/GenBank/DDBJ databases">
        <authorList>
            <person name="Mural R.J."/>
            <person name="Li P.W."/>
            <person name="Adams M.D."/>
            <person name="Amanatides P.G."/>
            <person name="Baden-Tillson H."/>
            <person name="Barnstead M."/>
            <person name="Chin S.H."/>
            <person name="Dew I."/>
            <person name="Evans C.A."/>
            <person name="Ferriera S."/>
            <person name="Flanigan M."/>
            <person name="Fosler C."/>
            <person name="Glodek A."/>
            <person name="Gu Z."/>
            <person name="Holt R.A."/>
            <person name="Jennings D."/>
            <person name="Kraft C.L."/>
            <person name="Lu F."/>
            <person name="Nguyen T."/>
            <person name="Nusskern D.R."/>
            <person name="Pfannkoch C.M."/>
            <person name="Sitter C."/>
            <person name="Sutton G.G."/>
            <person name="Venter J.C."/>
            <person name="Wang Z."/>
            <person name="Woodage T."/>
            <person name="Zheng X.H."/>
            <person name="Zhong F."/>
        </authorList>
    </citation>
    <scope>NUCLEOTIDE SEQUENCE [LARGE SCALE GENOMIC DNA]</scope>
    <source>
        <strain>BN</strain>
        <strain evidence="2">Sprague-Dawley</strain>
    </source>
</reference>